<dbReference type="GO" id="GO:0000976">
    <property type="term" value="F:transcription cis-regulatory region binding"/>
    <property type="evidence" value="ECO:0007669"/>
    <property type="project" value="TreeGrafter"/>
</dbReference>
<evidence type="ECO:0000259" key="9">
    <source>
        <dbReference type="PROSITE" id="PS51755"/>
    </source>
</evidence>
<evidence type="ECO:0000259" key="8">
    <source>
        <dbReference type="PROSITE" id="PS50110"/>
    </source>
</evidence>
<dbReference type="Pfam" id="PF00486">
    <property type="entry name" value="Trans_reg_C"/>
    <property type="match status" value="1"/>
</dbReference>
<dbReference type="eggNOG" id="COG0745">
    <property type="taxonomic scope" value="Bacteria"/>
</dbReference>
<dbReference type="Proteomes" id="UP000019276">
    <property type="component" value="Unassembled WGS sequence"/>
</dbReference>
<comment type="caution">
    <text evidence="10">The sequence shown here is derived from an EMBL/GenBank/DDBJ whole genome shotgun (WGS) entry which is preliminary data.</text>
</comment>
<reference evidence="10 11" key="1">
    <citation type="journal article" date="2014" name="Genome Announc.">
        <title>Draft Genome Sequence of the Agar-Degrading Bacterium Catenovulum sp. Strain DS-2, Isolated from Intestines of Haliotis diversicolor.</title>
        <authorList>
            <person name="Shan D."/>
            <person name="Li X."/>
            <person name="Gu Z."/>
            <person name="Wei G."/>
            <person name="Gao Z."/>
            <person name="Shao Z."/>
        </authorList>
    </citation>
    <scope>NUCLEOTIDE SEQUENCE [LARGE SCALE GENOMIC DNA]</scope>
    <source>
        <strain evidence="10 11">DS-2</strain>
    </source>
</reference>
<dbReference type="Gene3D" id="3.40.50.2300">
    <property type="match status" value="1"/>
</dbReference>
<evidence type="ECO:0000256" key="7">
    <source>
        <dbReference type="PROSITE-ProRule" id="PRU01091"/>
    </source>
</evidence>
<dbReference type="InterPro" id="IPR016032">
    <property type="entry name" value="Sig_transdc_resp-reg_C-effctor"/>
</dbReference>
<dbReference type="RefSeq" id="WP_035014477.1">
    <property type="nucleotide sequence ID" value="NZ_ARZY01000015.1"/>
</dbReference>
<evidence type="ECO:0000313" key="10">
    <source>
        <dbReference type="EMBL" id="EWH10133.1"/>
    </source>
</evidence>
<dbReference type="SUPFAM" id="SSF46894">
    <property type="entry name" value="C-terminal effector domain of the bipartite response regulators"/>
    <property type="match status" value="1"/>
</dbReference>
<dbReference type="PROSITE" id="PS50110">
    <property type="entry name" value="RESPONSE_REGULATORY"/>
    <property type="match status" value="1"/>
</dbReference>
<dbReference type="AlphaFoldDB" id="W7QQH4"/>
<accession>W7QQH4</accession>
<sequence length="233" mass="26820">MSVKKHIAIIEDEAALRDNYASLLRQHGYLVDCYADRPTAEQGLADNMPQLAIIDIGLKDEYEGGFALCQWLRSRSQQVAIMFLTARDSDIDTITGLRIGADDYLNKNISLVHLTARINALFRRMQALNQSLAQQQTKGIELGALRVDLDKMQVSWQDNMLDLTVTEFWMLHSLVKHPGHVRNRSQLMQDAHMVVDDTTITSHIKRIRRKFEQLDSQFQQIETVYGMGYRWKV</sequence>
<dbReference type="SMART" id="SM00862">
    <property type="entry name" value="Trans_reg_C"/>
    <property type="match status" value="1"/>
</dbReference>
<keyword evidence="5" id="KW-0804">Transcription</keyword>
<keyword evidence="11" id="KW-1185">Reference proteome</keyword>
<feature type="domain" description="OmpR/PhoB-type" evidence="9">
    <location>
        <begin position="137"/>
        <end position="233"/>
    </location>
</feature>
<dbReference type="EMBL" id="ARZY01000015">
    <property type="protein sequence ID" value="EWH10133.1"/>
    <property type="molecule type" value="Genomic_DNA"/>
</dbReference>
<name>W7QQH4_9ALTE</name>
<keyword evidence="3" id="KW-0805">Transcription regulation</keyword>
<keyword evidence="4 7" id="KW-0238">DNA-binding</keyword>
<dbReference type="InterPro" id="IPR011006">
    <property type="entry name" value="CheY-like_superfamily"/>
</dbReference>
<feature type="DNA-binding region" description="OmpR/PhoB-type" evidence="7">
    <location>
        <begin position="137"/>
        <end position="233"/>
    </location>
</feature>
<dbReference type="CDD" id="cd00383">
    <property type="entry name" value="trans_reg_C"/>
    <property type="match status" value="1"/>
</dbReference>
<dbReference type="GO" id="GO:0000156">
    <property type="term" value="F:phosphorelay response regulator activity"/>
    <property type="evidence" value="ECO:0007669"/>
    <property type="project" value="TreeGrafter"/>
</dbReference>
<dbReference type="Gene3D" id="1.10.10.10">
    <property type="entry name" value="Winged helix-like DNA-binding domain superfamily/Winged helix DNA-binding domain"/>
    <property type="match status" value="1"/>
</dbReference>
<dbReference type="PATRIC" id="fig|1328313.3.peg.1903"/>
<keyword evidence="2" id="KW-0902">Two-component regulatory system</keyword>
<feature type="modified residue" description="4-aspartylphosphate" evidence="6">
    <location>
        <position position="55"/>
    </location>
</feature>
<evidence type="ECO:0000256" key="4">
    <source>
        <dbReference type="ARBA" id="ARBA00023125"/>
    </source>
</evidence>
<keyword evidence="1 6" id="KW-0597">Phosphoprotein</keyword>
<dbReference type="Gene3D" id="6.10.250.690">
    <property type="match status" value="1"/>
</dbReference>
<dbReference type="InterPro" id="IPR036388">
    <property type="entry name" value="WH-like_DNA-bd_sf"/>
</dbReference>
<dbReference type="Pfam" id="PF00072">
    <property type="entry name" value="Response_reg"/>
    <property type="match status" value="1"/>
</dbReference>
<dbReference type="GO" id="GO:0006355">
    <property type="term" value="P:regulation of DNA-templated transcription"/>
    <property type="evidence" value="ECO:0007669"/>
    <property type="project" value="InterPro"/>
</dbReference>
<dbReference type="STRING" id="1328313.DS2_09312"/>
<evidence type="ECO:0000313" key="11">
    <source>
        <dbReference type="Proteomes" id="UP000019276"/>
    </source>
</evidence>
<gene>
    <name evidence="10" type="ORF">DS2_09312</name>
</gene>
<dbReference type="GO" id="GO:0032993">
    <property type="term" value="C:protein-DNA complex"/>
    <property type="evidence" value="ECO:0007669"/>
    <property type="project" value="TreeGrafter"/>
</dbReference>
<dbReference type="GO" id="GO:0005829">
    <property type="term" value="C:cytosol"/>
    <property type="evidence" value="ECO:0007669"/>
    <property type="project" value="TreeGrafter"/>
</dbReference>
<dbReference type="InterPro" id="IPR001867">
    <property type="entry name" value="OmpR/PhoB-type_DNA-bd"/>
</dbReference>
<dbReference type="SUPFAM" id="SSF52172">
    <property type="entry name" value="CheY-like"/>
    <property type="match status" value="1"/>
</dbReference>
<dbReference type="PANTHER" id="PTHR48111">
    <property type="entry name" value="REGULATOR OF RPOS"/>
    <property type="match status" value="1"/>
</dbReference>
<dbReference type="InterPro" id="IPR039420">
    <property type="entry name" value="WalR-like"/>
</dbReference>
<dbReference type="NCBIfam" id="TIGR03787">
    <property type="entry name" value="marine_sort_RR"/>
    <property type="match status" value="1"/>
</dbReference>
<evidence type="ECO:0000256" key="2">
    <source>
        <dbReference type="ARBA" id="ARBA00023012"/>
    </source>
</evidence>
<dbReference type="SMART" id="SM00448">
    <property type="entry name" value="REC"/>
    <property type="match status" value="1"/>
</dbReference>
<proteinExistence type="predicted"/>
<evidence type="ECO:0000256" key="6">
    <source>
        <dbReference type="PROSITE-ProRule" id="PRU00169"/>
    </source>
</evidence>
<dbReference type="PANTHER" id="PTHR48111:SF21">
    <property type="entry name" value="DNA-BINDING DUAL MASTER TRANSCRIPTIONAL REGULATOR RPAA"/>
    <property type="match status" value="1"/>
</dbReference>
<protein>
    <submittedName>
        <fullName evidence="10">Two component transcriptional regulator, winged helix family protein</fullName>
    </submittedName>
</protein>
<organism evidence="10 11">
    <name type="scientific">Catenovulum agarivorans DS-2</name>
    <dbReference type="NCBI Taxonomy" id="1328313"/>
    <lineage>
        <taxon>Bacteria</taxon>
        <taxon>Pseudomonadati</taxon>
        <taxon>Pseudomonadota</taxon>
        <taxon>Gammaproteobacteria</taxon>
        <taxon>Alteromonadales</taxon>
        <taxon>Alteromonadaceae</taxon>
        <taxon>Catenovulum</taxon>
    </lineage>
</organism>
<evidence type="ECO:0000256" key="3">
    <source>
        <dbReference type="ARBA" id="ARBA00023015"/>
    </source>
</evidence>
<feature type="domain" description="Response regulatory" evidence="8">
    <location>
        <begin position="6"/>
        <end position="122"/>
    </location>
</feature>
<dbReference type="OrthoDB" id="9802426at2"/>
<dbReference type="InterPro" id="IPR022305">
    <property type="entry name" value="Response_regulator"/>
</dbReference>
<dbReference type="InterPro" id="IPR001789">
    <property type="entry name" value="Sig_transdc_resp-reg_receiver"/>
</dbReference>
<dbReference type="PROSITE" id="PS51755">
    <property type="entry name" value="OMPR_PHOB"/>
    <property type="match status" value="1"/>
</dbReference>
<evidence type="ECO:0000256" key="5">
    <source>
        <dbReference type="ARBA" id="ARBA00023163"/>
    </source>
</evidence>
<evidence type="ECO:0000256" key="1">
    <source>
        <dbReference type="ARBA" id="ARBA00022553"/>
    </source>
</evidence>